<dbReference type="EMBL" id="AY360388">
    <property type="protein sequence ID" value="AAQ56412.1"/>
    <property type="molecule type" value="Genomic_DNA"/>
</dbReference>
<dbReference type="PANTHER" id="PTHR33026:SF7">
    <property type="entry name" value="OS03G0100275 PROTEIN"/>
    <property type="match status" value="1"/>
</dbReference>
<keyword evidence="2" id="KW-1133">Transmembrane helix</keyword>
<sequence>MADLGKSTSDAATPKKLYKDGALPPKQTMTRGEGVLNFYGRSLLYLNLNSIAFLSIFAHLCEAYIGVVPFLDLFRFFYELRWMEANRVSGYCRFRLHDGMKARTNHSDSRAWTSKPQLTPSLEAFMNVISDLREQGLTGYEITKDFIAWRIQPLQARAHPAFDFTGDLDVTRISPWALHDDIVTQRVKDVLISSASAAEEPPVPLCDKPAADKAAAINDLPLMDVIGPHVDHQTSASLKEKVAQEVVGVALVPPPRGLADERGKDGHTRAAAPGRASSHHLLKCAPNVSRAASTTPAHSRDEVATCTTPAAKRNSDLDEMGENAQKGDRDGVKMQEGETVEVQDQQKKFRRRWQEATANEIFYYYHAT</sequence>
<dbReference type="InterPro" id="IPR007321">
    <property type="entry name" value="Transposase_28"/>
</dbReference>
<feature type="region of interest" description="Disordered" evidence="1">
    <location>
        <begin position="254"/>
        <end position="343"/>
    </location>
</feature>
<feature type="compositionally biased region" description="Basic and acidic residues" evidence="1">
    <location>
        <begin position="325"/>
        <end position="336"/>
    </location>
</feature>
<name>Q6UUG1_ORYSJ</name>
<feature type="compositionally biased region" description="Polar residues" evidence="1">
    <location>
        <begin position="1"/>
        <end position="11"/>
    </location>
</feature>
<organism evidence="4">
    <name type="scientific">Oryza sativa subsp. japonica</name>
    <name type="common">Rice</name>
    <dbReference type="NCBI Taxonomy" id="39947"/>
    <lineage>
        <taxon>Eukaryota</taxon>
        <taxon>Viridiplantae</taxon>
        <taxon>Streptophyta</taxon>
        <taxon>Embryophyta</taxon>
        <taxon>Tracheophyta</taxon>
        <taxon>Spermatophyta</taxon>
        <taxon>Magnoliopsida</taxon>
        <taxon>Liliopsida</taxon>
        <taxon>Poales</taxon>
        <taxon>Poaceae</taxon>
        <taxon>BOP clade</taxon>
        <taxon>Oryzoideae</taxon>
        <taxon>Oryzeae</taxon>
        <taxon>Oryzinae</taxon>
        <taxon>Oryza</taxon>
        <taxon>Oryza sativa</taxon>
    </lineage>
</organism>
<keyword evidence="2" id="KW-0472">Membrane</keyword>
<feature type="compositionally biased region" description="Basic and acidic residues" evidence="1">
    <location>
        <begin position="258"/>
        <end position="268"/>
    </location>
</feature>
<reference evidence="4" key="1">
    <citation type="journal article" date="2004" name="Nat. Genet.">
        <title>Sequencing of a rice centromere uncovers active genes.</title>
        <authorList>
            <person name="Nagaki K."/>
            <person name="Cheng Z."/>
            <person name="Ouyang S."/>
            <person name="Talbert P.B."/>
            <person name="Kim M."/>
            <person name="Jones K.M."/>
            <person name="Henikoff S."/>
            <person name="Buell C.R."/>
            <person name="Jiang J."/>
        </authorList>
    </citation>
    <scope>NUCLEOTIDE SEQUENCE</scope>
</reference>
<gene>
    <name evidence="4" type="ORF">OSJNBa0038J12.8</name>
</gene>
<proteinExistence type="predicted"/>
<evidence type="ECO:0000313" key="4">
    <source>
        <dbReference type="EMBL" id="AAQ56412.1"/>
    </source>
</evidence>
<evidence type="ECO:0000259" key="3">
    <source>
        <dbReference type="Pfam" id="PF04195"/>
    </source>
</evidence>
<dbReference type="PANTHER" id="PTHR33026">
    <property type="entry name" value="OS06G0360600 PROTEIN"/>
    <property type="match status" value="1"/>
</dbReference>
<feature type="region of interest" description="Disordered" evidence="1">
    <location>
        <begin position="1"/>
        <end position="25"/>
    </location>
</feature>
<feature type="domain" description="Transposase (putative) gypsy type" evidence="3">
    <location>
        <begin position="35"/>
        <end position="81"/>
    </location>
</feature>
<dbReference type="AlphaFoldDB" id="Q6UUG1"/>
<accession>Q6UUG1</accession>
<keyword evidence="2" id="KW-0812">Transmembrane</keyword>
<evidence type="ECO:0000256" key="1">
    <source>
        <dbReference type="SAM" id="MobiDB-lite"/>
    </source>
</evidence>
<feature type="transmembrane region" description="Helical" evidence="2">
    <location>
        <begin position="51"/>
        <end position="74"/>
    </location>
</feature>
<dbReference type="Pfam" id="PF04195">
    <property type="entry name" value="Transposase_28"/>
    <property type="match status" value="1"/>
</dbReference>
<protein>
    <recommendedName>
        <fullName evidence="3">Transposase (putative) gypsy type domain-containing protein</fullName>
    </recommendedName>
</protein>
<evidence type="ECO:0000256" key="2">
    <source>
        <dbReference type="SAM" id="Phobius"/>
    </source>
</evidence>